<sequence length="175" mass="19609">MSCSQKHVLSDLWQLDSMFKRSLLVLATVGVTILANNAEMTAHNHDPTSEPHSHTSKDPHHQMREISAGEPIPTVKLVVHPDTMRGYNLEVQTTNFKFAPEEVNKAAKPGEGHAHLYVNGKKITRLYSSWYYLDNLKPGKNEIRVSLNANNHQVLAHNGKMIEATQIVEVPATKK</sequence>
<dbReference type="EMBL" id="RSCK01000016">
    <property type="protein sequence ID" value="RUT12264.1"/>
    <property type="molecule type" value="Genomic_DNA"/>
</dbReference>
<dbReference type="AlphaFoldDB" id="A0AB37ULH3"/>
<dbReference type="RefSeq" id="WP_015153376.1">
    <property type="nucleotide sequence ID" value="NZ_JAVKZF010000002.1"/>
</dbReference>
<dbReference type="Proteomes" id="UP000282574">
    <property type="component" value="Unassembled WGS sequence"/>
</dbReference>
<name>A0AB37ULH3_9CYAN</name>
<protein>
    <recommendedName>
        <fullName evidence="4">Copper chaperone PCu(A)C</fullName>
    </recommendedName>
</protein>
<gene>
    <name evidence="2" type="ORF">DSM107010_24780</name>
</gene>
<evidence type="ECO:0008006" key="4">
    <source>
        <dbReference type="Google" id="ProtNLM"/>
    </source>
</evidence>
<reference evidence="2 3" key="1">
    <citation type="journal article" date="2019" name="Genome Biol. Evol.">
        <title>Day and night: Metabolic profiles and evolutionary relationships of six axenic non-marine cyanobacteria.</title>
        <authorList>
            <person name="Will S.E."/>
            <person name="Henke P."/>
            <person name="Boedeker C."/>
            <person name="Huang S."/>
            <person name="Brinkmann H."/>
            <person name="Rohde M."/>
            <person name="Jarek M."/>
            <person name="Friedl T."/>
            <person name="Seufert S."/>
            <person name="Schumacher M."/>
            <person name="Overmann J."/>
            <person name="Neumann-Schaal M."/>
            <person name="Petersen J."/>
        </authorList>
    </citation>
    <scope>NUCLEOTIDE SEQUENCE [LARGE SCALE GENOMIC DNA]</scope>
    <source>
        <strain evidence="2 3">SAG 39.79</strain>
    </source>
</reference>
<evidence type="ECO:0000313" key="3">
    <source>
        <dbReference type="Proteomes" id="UP000282574"/>
    </source>
</evidence>
<keyword evidence="3" id="KW-1185">Reference proteome</keyword>
<evidence type="ECO:0000256" key="1">
    <source>
        <dbReference type="SAM" id="MobiDB-lite"/>
    </source>
</evidence>
<evidence type="ECO:0000313" key="2">
    <source>
        <dbReference type="EMBL" id="RUT12264.1"/>
    </source>
</evidence>
<accession>A0AB37ULH3</accession>
<feature type="compositionally biased region" description="Basic and acidic residues" evidence="1">
    <location>
        <begin position="42"/>
        <end position="64"/>
    </location>
</feature>
<feature type="region of interest" description="Disordered" evidence="1">
    <location>
        <begin position="42"/>
        <end position="66"/>
    </location>
</feature>
<comment type="caution">
    <text evidence="2">The sequence shown here is derived from an EMBL/GenBank/DDBJ whole genome shotgun (WGS) entry which is preliminary data.</text>
</comment>
<organism evidence="2 3">
    <name type="scientific">Chroococcidiopsis cubana SAG 39.79</name>
    <dbReference type="NCBI Taxonomy" id="388085"/>
    <lineage>
        <taxon>Bacteria</taxon>
        <taxon>Bacillati</taxon>
        <taxon>Cyanobacteriota</taxon>
        <taxon>Cyanophyceae</taxon>
        <taxon>Chroococcidiopsidales</taxon>
        <taxon>Chroococcidiopsidaceae</taxon>
        <taxon>Chroococcidiopsis</taxon>
    </lineage>
</organism>
<proteinExistence type="predicted"/>